<dbReference type="CDD" id="cd00541">
    <property type="entry name" value="OMPLA"/>
    <property type="match status" value="1"/>
</dbReference>
<dbReference type="OrthoDB" id="188433at2"/>
<dbReference type="Proteomes" id="UP000433577">
    <property type="component" value="Plasmid p1"/>
</dbReference>
<reference evidence="18 19" key="1">
    <citation type="submission" date="2019-12" db="EMBL/GenBank/DDBJ databases">
        <title>Paraburkholderia acidiphila 7Q-K02 sp. nov and Paraburkholderia acidisoli DHF22 sp. nov., two strains isolated from forest soil.</title>
        <authorList>
            <person name="Gao Z."/>
            <person name="Qiu L."/>
        </authorList>
    </citation>
    <scope>NUCLEOTIDE SEQUENCE [LARGE SCALE GENOMIC DNA]</scope>
    <source>
        <strain evidence="18 19">DHF22</strain>
        <plasmid evidence="18 19">p1</plasmid>
    </source>
</reference>
<dbReference type="EC" id="3.1.1.32" evidence="17"/>
<feature type="active site" description="Nucleophile" evidence="15">
    <location>
        <position position="308"/>
    </location>
</feature>
<dbReference type="RefSeq" id="WP_158958972.1">
    <property type="nucleotide sequence ID" value="NZ_CP046917.1"/>
</dbReference>
<dbReference type="Pfam" id="PF02253">
    <property type="entry name" value="PLA1"/>
    <property type="match status" value="1"/>
</dbReference>
<evidence type="ECO:0000256" key="7">
    <source>
        <dbReference type="ARBA" id="ARBA00022723"/>
    </source>
</evidence>
<keyword evidence="5" id="KW-1134">Transmembrane beta strand</keyword>
<comment type="catalytic activity">
    <reaction evidence="2 17">
        <text>a 1,2-diacyl-sn-glycero-3-phosphocholine + H2O = a 1-acyl-sn-glycero-3-phosphocholine + a fatty acid + H(+)</text>
        <dbReference type="Rhea" id="RHEA:15801"/>
        <dbReference type="ChEBI" id="CHEBI:15377"/>
        <dbReference type="ChEBI" id="CHEBI:15378"/>
        <dbReference type="ChEBI" id="CHEBI:28868"/>
        <dbReference type="ChEBI" id="CHEBI:57643"/>
        <dbReference type="ChEBI" id="CHEBI:58168"/>
        <dbReference type="EC" id="3.1.1.4"/>
    </reaction>
</comment>
<dbReference type="GO" id="GO:0008970">
    <property type="term" value="F:phospholipase A1 activity"/>
    <property type="evidence" value="ECO:0007669"/>
    <property type="project" value="UniProtKB-EC"/>
</dbReference>
<keyword evidence="9 17" id="KW-0378">Hydrolase</keyword>
<evidence type="ECO:0000256" key="15">
    <source>
        <dbReference type="PIRSR" id="PIRSR603187-1"/>
    </source>
</evidence>
<comment type="subunit">
    <text evidence="4 17">Homodimer; dimerization is reversible, and the dimeric form is the active one.</text>
</comment>
<dbReference type="EC" id="3.1.1.4" evidence="17"/>
<dbReference type="AlphaFoldDB" id="A0A7Z2JL59"/>
<name>A0A7Z2JL59_9BURK</name>
<evidence type="ECO:0000256" key="3">
    <source>
        <dbReference type="ARBA" id="ARBA00010525"/>
    </source>
</evidence>
<evidence type="ECO:0000256" key="8">
    <source>
        <dbReference type="ARBA" id="ARBA00022729"/>
    </source>
</evidence>
<evidence type="ECO:0000256" key="2">
    <source>
        <dbReference type="ARBA" id="ARBA00001604"/>
    </source>
</evidence>
<feature type="binding site" description="in dimeric form" evidence="16">
    <location>
        <position position="269"/>
    </location>
    <ligand>
        <name>Ca(2+)</name>
        <dbReference type="ChEBI" id="CHEBI:29108"/>
        <label>1</label>
    </ligand>
</feature>
<keyword evidence="7 16" id="KW-0479">Metal-binding</keyword>
<keyword evidence="13" id="KW-0472">Membrane</keyword>
<evidence type="ECO:0000256" key="1">
    <source>
        <dbReference type="ARBA" id="ARBA00000111"/>
    </source>
</evidence>
<keyword evidence="11 17" id="KW-0442">Lipid degradation</keyword>
<evidence type="ECO:0000256" key="4">
    <source>
        <dbReference type="ARBA" id="ARBA00011702"/>
    </source>
</evidence>
<evidence type="ECO:0000313" key="19">
    <source>
        <dbReference type="Proteomes" id="UP000433577"/>
    </source>
</evidence>
<keyword evidence="6" id="KW-0812">Transmembrane</keyword>
<keyword evidence="14 17" id="KW-0998">Cell outer membrane</keyword>
<dbReference type="InterPro" id="IPR003187">
    <property type="entry name" value="PLipase_A1"/>
</dbReference>
<keyword evidence="18" id="KW-0614">Plasmid</keyword>
<dbReference type="PRINTS" id="PR01486">
    <property type="entry name" value="PHPHLIPASEA1"/>
</dbReference>
<keyword evidence="19" id="KW-1185">Reference proteome</keyword>
<dbReference type="GO" id="GO:0046872">
    <property type="term" value="F:metal ion binding"/>
    <property type="evidence" value="ECO:0007669"/>
    <property type="project" value="UniProtKB-KW"/>
</dbReference>
<evidence type="ECO:0000256" key="13">
    <source>
        <dbReference type="ARBA" id="ARBA00023136"/>
    </source>
</evidence>
<evidence type="ECO:0000256" key="6">
    <source>
        <dbReference type="ARBA" id="ARBA00022692"/>
    </source>
</evidence>
<geneLocation type="plasmid" evidence="18 19">
    <name>p1</name>
</geneLocation>
<gene>
    <name evidence="18" type="ORF">FAZ98_35025</name>
</gene>
<keyword evidence="10 16" id="KW-0106">Calcium</keyword>
<evidence type="ECO:0000256" key="5">
    <source>
        <dbReference type="ARBA" id="ARBA00022452"/>
    </source>
</evidence>
<evidence type="ECO:0000256" key="12">
    <source>
        <dbReference type="ARBA" id="ARBA00023098"/>
    </source>
</evidence>
<evidence type="ECO:0000256" key="9">
    <source>
        <dbReference type="ARBA" id="ARBA00022801"/>
    </source>
</evidence>
<comment type="function">
    <text evidence="17">Hydrolysis of phosphatidylcholine with phospholipase A2 (EC 3.1.1.4) and phospholipase A1 (EC 3.1.1.32) activities.</text>
</comment>
<evidence type="ECO:0000313" key="18">
    <source>
        <dbReference type="EMBL" id="QGZ67044.1"/>
    </source>
</evidence>
<dbReference type="GO" id="GO:0004623">
    <property type="term" value="F:phospholipase A2 activity"/>
    <property type="evidence" value="ECO:0007669"/>
    <property type="project" value="UniProtKB-EC"/>
</dbReference>
<dbReference type="SUPFAM" id="SSF56931">
    <property type="entry name" value="Outer membrane phospholipase A (OMPLA)"/>
    <property type="match status" value="1"/>
</dbReference>
<evidence type="ECO:0000256" key="14">
    <source>
        <dbReference type="ARBA" id="ARBA00023237"/>
    </source>
</evidence>
<feature type="binding site" description="in dimeric form" evidence="16">
    <location>
        <position position="316"/>
    </location>
    <ligand>
        <name>Ca(2+)</name>
        <dbReference type="ChEBI" id="CHEBI:29108"/>
        <label>1</label>
    </ligand>
</feature>
<accession>A0A7Z2JL59</accession>
<dbReference type="EMBL" id="CP046917">
    <property type="protein sequence ID" value="QGZ67044.1"/>
    <property type="molecule type" value="Genomic_DNA"/>
</dbReference>
<evidence type="ECO:0000256" key="16">
    <source>
        <dbReference type="PIRSR" id="PIRSR603187-2"/>
    </source>
</evidence>
<protein>
    <recommendedName>
        <fullName evidence="17">Phospholipase A1</fullName>
        <ecNumber evidence="17">3.1.1.32</ecNumber>
        <ecNumber evidence="17">3.1.1.4</ecNumber>
    </recommendedName>
    <alternativeName>
        <fullName evidence="17">Phosphatidylcholine 1-acylhydrolase</fullName>
    </alternativeName>
</protein>
<dbReference type="PANTHER" id="PTHR40457">
    <property type="entry name" value="PHOSPHOLIPASE A1"/>
    <property type="match status" value="1"/>
</dbReference>
<evidence type="ECO:0000256" key="11">
    <source>
        <dbReference type="ARBA" id="ARBA00022963"/>
    </source>
</evidence>
<dbReference type="KEGG" id="pacs:FAZ98_35025"/>
<proteinExistence type="inferred from homology"/>
<keyword evidence="8" id="KW-0732">Signal</keyword>
<dbReference type="PANTHER" id="PTHR40457:SF1">
    <property type="entry name" value="PHOSPHOLIPASE A1"/>
    <property type="match status" value="1"/>
</dbReference>
<evidence type="ECO:0000256" key="17">
    <source>
        <dbReference type="RuleBase" id="RU366027"/>
    </source>
</evidence>
<organism evidence="18 19">
    <name type="scientific">Paraburkholderia acidisoli</name>
    <dbReference type="NCBI Taxonomy" id="2571748"/>
    <lineage>
        <taxon>Bacteria</taxon>
        <taxon>Pseudomonadati</taxon>
        <taxon>Pseudomonadota</taxon>
        <taxon>Betaproteobacteria</taxon>
        <taxon>Burkholderiales</taxon>
        <taxon>Burkholderiaceae</taxon>
        <taxon>Paraburkholderia</taxon>
    </lineage>
</organism>
<feature type="active site" description="Proton acceptor" evidence="15">
    <location>
        <position position="306"/>
    </location>
</feature>
<evidence type="ECO:0000256" key="10">
    <source>
        <dbReference type="ARBA" id="ARBA00022837"/>
    </source>
</evidence>
<dbReference type="GO" id="GO:0016042">
    <property type="term" value="P:lipid catabolic process"/>
    <property type="evidence" value="ECO:0007669"/>
    <property type="project" value="UniProtKB-KW"/>
</dbReference>
<dbReference type="GO" id="GO:0009279">
    <property type="term" value="C:cell outer membrane"/>
    <property type="evidence" value="ECO:0007669"/>
    <property type="project" value="UniProtKB-SubCell"/>
</dbReference>
<dbReference type="Gene3D" id="2.40.230.10">
    <property type="entry name" value="Phospholipase A1"/>
    <property type="match status" value="1"/>
</dbReference>
<comment type="catalytic activity">
    <reaction evidence="1 17">
        <text>a 1,2-diacyl-sn-glycero-3-phosphocholine + H2O = a 2-acyl-sn-glycero-3-phosphocholine + a fatty acid + H(+)</text>
        <dbReference type="Rhea" id="RHEA:18689"/>
        <dbReference type="ChEBI" id="CHEBI:15377"/>
        <dbReference type="ChEBI" id="CHEBI:15378"/>
        <dbReference type="ChEBI" id="CHEBI:28868"/>
        <dbReference type="ChEBI" id="CHEBI:57643"/>
        <dbReference type="ChEBI" id="CHEBI:57875"/>
        <dbReference type="EC" id="3.1.1.32"/>
    </reaction>
</comment>
<comment type="similarity">
    <text evidence="3 17">Belongs to the phospholipase A1 family.</text>
</comment>
<keyword evidence="12 17" id="KW-0443">Lipid metabolism</keyword>
<comment type="cofactor">
    <cofactor evidence="17">
        <name>Ca(2+)</name>
        <dbReference type="ChEBI" id="CHEBI:29108"/>
    </cofactor>
    <text evidence="17">Binds 1 Ca(2+) ion per monomer. In the dimeric form the Ca(2+) is bound by different amino acids with binding of each Ca(2+) shared with ligands coming from each monomer. The Ca(2+) ion may have a role in catalysis.</text>
</comment>
<dbReference type="InterPro" id="IPR036541">
    <property type="entry name" value="PLipase_A1_sf"/>
</dbReference>
<comment type="subcellular location">
    <subcellularLocation>
        <location evidence="17">Cell outer membrane</location>
        <topology evidence="17">Multi-pass membrane protein</topology>
    </subcellularLocation>
    <text evidence="17">One of the very few enzymes located there.</text>
</comment>
<sequence>MSFNSPACLRFRPYPSRANSGASYQFKNLNHAVRLFATVTGVAITLPAHASMALLQPAREAAANEPLELTLLVTDDDSRPLTVTLPATLRVTLTNGDAAPAPLELPREPSLPDHLTLRPGEFRKVHFRAPWPDSARGAVRIDPVGFDASPSLVVLNRGPNQDAVASTERAESKATSRAQVAAIAATDKDIAVAPAADSLSTIGRSTLARLSYYEPMYVGVGTNGDTTARFQFSFKYRLMMPDDPRSKRFLDNLYFAYTQNSIWDLSATSAPFRDTSYMPQLFYYIPDTGWKSALFSRMGISAGIGHESNGQAGPESRGINTVFVRPTWEFGDVTGYHTTVSPKLYYYLTKSGNEDIADYRGYMDLLIKYGSPDGWQLATTLRKGTHHWYGSVDTQLTYPLARLLGSKWGGYLWVGYFNGYGEDLLDYNQRQHWIARIGYSIAR</sequence>